<sequence length="93" mass="10873">MKQFTEHLTRNLEINGEWKAATAVWLELVKVSPIFKSKYDICKHISDAIEQGKAFENEIENLGPVPDSKNNLFEYVNWHKGLYEILNKYFGKN</sequence>
<accession>A0ABU1LBI4</accession>
<dbReference type="EMBL" id="JAVDQS010000002">
    <property type="protein sequence ID" value="MDR6404076.1"/>
    <property type="molecule type" value="Genomic_DNA"/>
</dbReference>
<keyword evidence="2" id="KW-1185">Reference proteome</keyword>
<protein>
    <submittedName>
        <fullName evidence="1">Isopenicillin N synthase-like dioxygenase</fullName>
    </submittedName>
</protein>
<reference evidence="1 2" key="1">
    <citation type="submission" date="2023-07" db="EMBL/GenBank/DDBJ databases">
        <title>Sorghum-associated microbial communities from plants grown in Nebraska, USA.</title>
        <authorList>
            <person name="Schachtman D."/>
        </authorList>
    </citation>
    <scope>NUCLEOTIDE SEQUENCE [LARGE SCALE GENOMIC DNA]</scope>
    <source>
        <strain evidence="1 2">DS1709</strain>
    </source>
</reference>
<organism evidence="1 2">
    <name type="scientific">Chryseobacterium geocarposphaerae</name>
    <dbReference type="NCBI Taxonomy" id="1416776"/>
    <lineage>
        <taxon>Bacteria</taxon>
        <taxon>Pseudomonadati</taxon>
        <taxon>Bacteroidota</taxon>
        <taxon>Flavobacteriia</taxon>
        <taxon>Flavobacteriales</taxon>
        <taxon>Weeksellaceae</taxon>
        <taxon>Chryseobacterium group</taxon>
        <taxon>Chryseobacterium</taxon>
    </lineage>
</organism>
<proteinExistence type="predicted"/>
<evidence type="ECO:0000313" key="1">
    <source>
        <dbReference type="EMBL" id="MDR6404076.1"/>
    </source>
</evidence>
<evidence type="ECO:0000313" key="2">
    <source>
        <dbReference type="Proteomes" id="UP001184853"/>
    </source>
</evidence>
<dbReference type="RefSeq" id="WP_115980563.1">
    <property type="nucleotide sequence ID" value="NZ_JAVDQS010000002.1"/>
</dbReference>
<name>A0ABU1LBI4_9FLAO</name>
<gene>
    <name evidence="1" type="ORF">J2781_000991</name>
</gene>
<dbReference type="Proteomes" id="UP001184853">
    <property type="component" value="Unassembled WGS sequence"/>
</dbReference>
<comment type="caution">
    <text evidence="1">The sequence shown here is derived from an EMBL/GenBank/DDBJ whole genome shotgun (WGS) entry which is preliminary data.</text>
</comment>